<dbReference type="InterPro" id="IPR017853">
    <property type="entry name" value="GH"/>
</dbReference>
<evidence type="ECO:0000256" key="2">
    <source>
        <dbReference type="ARBA" id="ARBA00022729"/>
    </source>
</evidence>
<reference evidence="4" key="1">
    <citation type="submission" date="2021-10" db="EMBL/GenBank/DDBJ databases">
        <title>De novo Genome Assembly of Clathrus columnatus (Basidiomycota, Fungi) Using Illumina and Nanopore Sequence Data.</title>
        <authorList>
            <person name="Ogiso-Tanaka E."/>
            <person name="Itagaki H."/>
            <person name="Hosoya T."/>
            <person name="Hosaka K."/>
        </authorList>
    </citation>
    <scope>NUCLEOTIDE SEQUENCE</scope>
    <source>
        <strain evidence="4">MO-923</strain>
    </source>
</reference>
<dbReference type="GO" id="GO:0009253">
    <property type="term" value="P:peptidoglycan catabolic process"/>
    <property type="evidence" value="ECO:0007669"/>
    <property type="project" value="InterPro"/>
</dbReference>
<dbReference type="EMBL" id="BPWL01000007">
    <property type="protein sequence ID" value="GJJ12719.1"/>
    <property type="molecule type" value="Genomic_DNA"/>
</dbReference>
<name>A0AAV5ADL9_9AGAM</name>
<dbReference type="Pfam" id="PF01183">
    <property type="entry name" value="Glyco_hydro_25"/>
    <property type="match status" value="1"/>
</dbReference>
<dbReference type="GO" id="GO:0007165">
    <property type="term" value="P:signal transduction"/>
    <property type="evidence" value="ECO:0007669"/>
    <property type="project" value="TreeGrafter"/>
</dbReference>
<dbReference type="PANTHER" id="PTHR23208">
    <property type="entry name" value="LYSOZYME PROTEIN"/>
    <property type="match status" value="1"/>
</dbReference>
<dbReference type="GO" id="GO:0016998">
    <property type="term" value="P:cell wall macromolecule catabolic process"/>
    <property type="evidence" value="ECO:0007669"/>
    <property type="project" value="InterPro"/>
</dbReference>
<evidence type="ECO:0008006" key="6">
    <source>
        <dbReference type="Google" id="ProtNLM"/>
    </source>
</evidence>
<dbReference type="InterPro" id="IPR051595">
    <property type="entry name" value="GH25_Enzymes"/>
</dbReference>
<dbReference type="GO" id="GO:0003796">
    <property type="term" value="F:lysozyme activity"/>
    <property type="evidence" value="ECO:0007669"/>
    <property type="project" value="InterPro"/>
</dbReference>
<organism evidence="4 5">
    <name type="scientific">Clathrus columnatus</name>
    <dbReference type="NCBI Taxonomy" id="1419009"/>
    <lineage>
        <taxon>Eukaryota</taxon>
        <taxon>Fungi</taxon>
        <taxon>Dikarya</taxon>
        <taxon>Basidiomycota</taxon>
        <taxon>Agaricomycotina</taxon>
        <taxon>Agaricomycetes</taxon>
        <taxon>Phallomycetidae</taxon>
        <taxon>Phallales</taxon>
        <taxon>Clathraceae</taxon>
        <taxon>Clathrus</taxon>
    </lineage>
</organism>
<dbReference type="PANTHER" id="PTHR23208:SF36">
    <property type="entry name" value="LYSOZYME-RELATED"/>
    <property type="match status" value="1"/>
</dbReference>
<keyword evidence="2 3" id="KW-0732">Signal</keyword>
<feature type="chain" id="PRO_5043585164" description="Glycoside hydrolase family 25 protein" evidence="3">
    <location>
        <begin position="22"/>
        <end position="229"/>
    </location>
</feature>
<dbReference type="SUPFAM" id="SSF51445">
    <property type="entry name" value="(Trans)glycosidases"/>
    <property type="match status" value="1"/>
</dbReference>
<dbReference type="AlphaFoldDB" id="A0AAV5ADL9"/>
<sequence length="229" mass="24411">MLKALLPTFTILLSTAISSSALVFGVDSSSLVSEATFAKAKSEGFTKAIIRGYEEACSIGGEVDPNFVQTYKNARAAGITNIDTYWFPCTGSGNPCKSFTTQLAEIGDTFNANNMDIGTIWIDIELDSTICDNWDYGTAGNLEVAQELISAAKASGFNFGIYSSPGEWGDVFGSESVVLDDSVSLWFADFNNVETITLNAPFGGWTAAVGHQYTDVSASGLFDLNVFAD</sequence>
<accession>A0AAV5ADL9</accession>
<dbReference type="PROSITE" id="PS51904">
    <property type="entry name" value="GLYCOSYL_HYDROL_F25_2"/>
    <property type="match status" value="1"/>
</dbReference>
<dbReference type="Gene3D" id="3.20.20.80">
    <property type="entry name" value="Glycosidases"/>
    <property type="match status" value="1"/>
</dbReference>
<gene>
    <name evidence="4" type="ORF">Clacol_006963</name>
</gene>
<protein>
    <recommendedName>
        <fullName evidence="6">Glycoside hydrolase family 25 protein</fullName>
    </recommendedName>
</protein>
<dbReference type="InterPro" id="IPR002053">
    <property type="entry name" value="Glyco_hydro_25"/>
</dbReference>
<comment type="similarity">
    <text evidence="1">Belongs to the glycosyl hydrolase 25 family.</text>
</comment>
<keyword evidence="5" id="KW-1185">Reference proteome</keyword>
<proteinExistence type="inferred from homology"/>
<comment type="caution">
    <text evidence="4">The sequence shown here is derived from an EMBL/GenBank/DDBJ whole genome shotgun (WGS) entry which is preliminary data.</text>
</comment>
<feature type="signal peptide" evidence="3">
    <location>
        <begin position="1"/>
        <end position="21"/>
    </location>
</feature>
<evidence type="ECO:0000313" key="5">
    <source>
        <dbReference type="Proteomes" id="UP001050691"/>
    </source>
</evidence>
<evidence type="ECO:0000256" key="1">
    <source>
        <dbReference type="ARBA" id="ARBA00010646"/>
    </source>
</evidence>
<evidence type="ECO:0000256" key="3">
    <source>
        <dbReference type="SAM" id="SignalP"/>
    </source>
</evidence>
<dbReference type="Proteomes" id="UP001050691">
    <property type="component" value="Unassembled WGS sequence"/>
</dbReference>
<evidence type="ECO:0000313" key="4">
    <source>
        <dbReference type="EMBL" id="GJJ12719.1"/>
    </source>
</evidence>